<evidence type="ECO:0000313" key="1">
    <source>
        <dbReference type="EMBL" id="OPB72152.1"/>
    </source>
</evidence>
<dbReference type="EMBL" id="MAIC01000018">
    <property type="protein sequence ID" value="OPB72152.1"/>
    <property type="molecule type" value="Genomic_DNA"/>
</dbReference>
<dbReference type="KEGG" id="ego:BBD34_06870"/>
<reference evidence="1 2" key="1">
    <citation type="submission" date="2016-06" db="EMBL/GenBank/DDBJ databases">
        <authorList>
            <person name="Nicholson A.C."/>
        </authorList>
    </citation>
    <scope>NUCLEOTIDE SEQUENCE [LARGE SCALE GENOMIC DNA]</scope>
    <source>
        <strain evidence="1 2">G4123</strain>
    </source>
</reference>
<sequence length="175" mass="20496">MKIQLINLRHEESLGKFKMKVLYFILIICISCSSNDKVVSLAGSFQYKDITDSYDSETHIFSRSYGYKEDGSGLNTVQVKVFLTPEEEKLIWDSFRENKFQSFTDEIDCSSLNISPTQYDYLVLNRKKVKFMHTSESSWFCFNGKRFMKIKKVITDIILNKTEIKRLEVSNIGYE</sequence>
<dbReference type="AlphaFoldDB" id="A0AAJ3N9P8"/>
<dbReference type="RefSeq" id="WP_078402870.1">
    <property type="nucleotide sequence ID" value="NZ_CP016377.1"/>
</dbReference>
<organism evidence="1 2">
    <name type="scientific">Elizabethkingia ursingii</name>
    <dbReference type="NCBI Taxonomy" id="1756150"/>
    <lineage>
        <taxon>Bacteria</taxon>
        <taxon>Pseudomonadati</taxon>
        <taxon>Bacteroidota</taxon>
        <taxon>Flavobacteriia</taxon>
        <taxon>Flavobacteriales</taxon>
        <taxon>Weeksellaceae</taxon>
        <taxon>Elizabethkingia</taxon>
    </lineage>
</organism>
<comment type="caution">
    <text evidence="1">The sequence shown here is derived from an EMBL/GenBank/DDBJ whole genome shotgun (WGS) entry which is preliminary data.</text>
</comment>
<dbReference type="Proteomes" id="UP000190816">
    <property type="component" value="Unassembled WGS sequence"/>
</dbReference>
<name>A0AAJ3N9P8_9FLAO</name>
<gene>
    <name evidence="1" type="ORF">BAY32_13490</name>
</gene>
<accession>A0AAJ3N9P8</accession>
<evidence type="ECO:0000313" key="2">
    <source>
        <dbReference type="Proteomes" id="UP000190816"/>
    </source>
</evidence>
<protein>
    <submittedName>
        <fullName evidence="1">Uncharacterized protein</fullName>
    </submittedName>
</protein>
<proteinExistence type="predicted"/>